<reference evidence="1" key="1">
    <citation type="submission" date="2021-03" db="EMBL/GenBank/DDBJ databases">
        <authorList>
            <person name="Bekaert M."/>
        </authorList>
    </citation>
    <scope>NUCLEOTIDE SEQUENCE</scope>
</reference>
<comment type="caution">
    <text evidence="1">The sequence shown here is derived from an EMBL/GenBank/DDBJ whole genome shotgun (WGS) entry which is preliminary data.</text>
</comment>
<dbReference type="AlphaFoldDB" id="A0A8S3SRD4"/>
<dbReference type="OrthoDB" id="5986005at2759"/>
<gene>
    <name evidence="1" type="ORF">MEDL_34656</name>
</gene>
<dbReference type="Proteomes" id="UP000683360">
    <property type="component" value="Unassembled WGS sequence"/>
</dbReference>
<sequence>MNSYLKSMVHGTRHINKQVSFAVGMSKKFGTLVKSIKDADIDETVQDLISELCSNIVLEENAHEDISYSLGKKKPLSHTDDIFQVLPAALQTQHPAIVPRIRFKDEIYYSKKSQTAKTRNDSTISYVSGEYTKYGNVVMFIECGGSKYAIIEEIYLEPFKLDINIRQAVQNQELHRYFASKLCPHIQKVTGYSDEKCLTPIENLRKKCILVQLSANLTFLSYPANLMEHN</sequence>
<organism evidence="1 2">
    <name type="scientific">Mytilus edulis</name>
    <name type="common">Blue mussel</name>
    <dbReference type="NCBI Taxonomy" id="6550"/>
    <lineage>
        <taxon>Eukaryota</taxon>
        <taxon>Metazoa</taxon>
        <taxon>Spiralia</taxon>
        <taxon>Lophotrochozoa</taxon>
        <taxon>Mollusca</taxon>
        <taxon>Bivalvia</taxon>
        <taxon>Autobranchia</taxon>
        <taxon>Pteriomorphia</taxon>
        <taxon>Mytilida</taxon>
        <taxon>Mytiloidea</taxon>
        <taxon>Mytilidae</taxon>
        <taxon>Mytilinae</taxon>
        <taxon>Mytilus</taxon>
    </lineage>
</organism>
<protein>
    <submittedName>
        <fullName evidence="1">Uncharacterized protein</fullName>
    </submittedName>
</protein>
<name>A0A8S3SRD4_MYTED</name>
<dbReference type="EMBL" id="CAJPWZ010001679">
    <property type="protein sequence ID" value="CAG2221245.1"/>
    <property type="molecule type" value="Genomic_DNA"/>
</dbReference>
<evidence type="ECO:0000313" key="2">
    <source>
        <dbReference type="Proteomes" id="UP000683360"/>
    </source>
</evidence>
<accession>A0A8S3SRD4</accession>
<keyword evidence="2" id="KW-1185">Reference proteome</keyword>
<evidence type="ECO:0000313" key="1">
    <source>
        <dbReference type="EMBL" id="CAG2221245.1"/>
    </source>
</evidence>
<proteinExistence type="predicted"/>